<dbReference type="PANTHER" id="PTHR43162:SF1">
    <property type="entry name" value="PRESTALK A DIFFERENTIATION PROTEIN A"/>
    <property type="match status" value="1"/>
</dbReference>
<reference evidence="2" key="1">
    <citation type="journal article" date="2020" name="Phytopathology">
        <title>Genome sequence of the chestnut blight fungus Cryphonectria parasitica EP155: A fundamental resource for an archetypical invasive plant pathogen.</title>
        <authorList>
            <person name="Crouch J.A."/>
            <person name="Dawe A."/>
            <person name="Aerts A."/>
            <person name="Barry K."/>
            <person name="Churchill A.C.L."/>
            <person name="Grimwood J."/>
            <person name="Hillman B."/>
            <person name="Milgroom M.G."/>
            <person name="Pangilinan J."/>
            <person name="Smith M."/>
            <person name="Salamov A."/>
            <person name="Schmutz J."/>
            <person name="Yadav J."/>
            <person name="Grigoriev I.V."/>
            <person name="Nuss D."/>
        </authorList>
    </citation>
    <scope>NUCLEOTIDE SEQUENCE</scope>
    <source>
        <strain evidence="2">EP155</strain>
    </source>
</reference>
<dbReference type="SUPFAM" id="SSF51735">
    <property type="entry name" value="NAD(P)-binding Rossmann-fold domains"/>
    <property type="match status" value="1"/>
</dbReference>
<evidence type="ECO:0000313" key="2">
    <source>
        <dbReference type="EMBL" id="KAF3769915.1"/>
    </source>
</evidence>
<dbReference type="Gene3D" id="3.40.50.720">
    <property type="entry name" value="NAD(P)-binding Rossmann-like Domain"/>
    <property type="match status" value="1"/>
</dbReference>
<dbReference type="OrthoDB" id="419598at2759"/>
<protein>
    <submittedName>
        <fullName evidence="2">NAD(P)-binding protein</fullName>
    </submittedName>
</protein>
<keyword evidence="3" id="KW-1185">Reference proteome</keyword>
<dbReference type="InterPro" id="IPR016040">
    <property type="entry name" value="NAD(P)-bd_dom"/>
</dbReference>
<feature type="domain" description="NAD(P)-binding" evidence="1">
    <location>
        <begin position="12"/>
        <end position="201"/>
    </location>
</feature>
<dbReference type="GeneID" id="63839978"/>
<dbReference type="InterPro" id="IPR051604">
    <property type="entry name" value="Ergot_Alk_Oxidoreductase"/>
</dbReference>
<comment type="caution">
    <text evidence="2">The sequence shown here is derived from an EMBL/GenBank/DDBJ whole genome shotgun (WGS) entry which is preliminary data.</text>
</comment>
<dbReference type="AlphaFoldDB" id="A0A9P4YBC7"/>
<name>A0A9P4YBC7_CRYP1</name>
<dbReference type="PANTHER" id="PTHR43162">
    <property type="match status" value="1"/>
</dbReference>
<gene>
    <name evidence="2" type="ORF">M406DRAFT_354177</name>
</gene>
<evidence type="ECO:0000259" key="1">
    <source>
        <dbReference type="Pfam" id="PF13460"/>
    </source>
</evidence>
<dbReference type="InterPro" id="IPR036291">
    <property type="entry name" value="NAD(P)-bd_dom_sf"/>
</dbReference>
<sequence>MSPKYNNVIVFGPTGEVGGAAALEASQRGASVWLAMRQTDKPIAALTTAQEQSGAFHRVQADLSDAASVKAAVQQSGAKTAFAYAMHGGPSMEPTFTAMKDAGIEHVVLLSSFTIHPDEALSDVPPARFIPYLHAQAELAIEKAGIAHTALRAGQFASNIFKNSLDRSKTPWEATLVSGKAAGDNISPADIGKVGGAVLVDPPVATGKHVIYVLGPQLSTDAEAVRVVERISGREVKVNTRTAAERAAEAKRAGRPEVICNYLQSFWENDEWWQKNGAPFAPLNYAEEAGNVKKYSGHEPETFEQYAARFLGV</sequence>
<dbReference type="Proteomes" id="UP000803844">
    <property type="component" value="Unassembled WGS sequence"/>
</dbReference>
<organism evidence="2 3">
    <name type="scientific">Cryphonectria parasitica (strain ATCC 38755 / EP155)</name>
    <dbReference type="NCBI Taxonomy" id="660469"/>
    <lineage>
        <taxon>Eukaryota</taxon>
        <taxon>Fungi</taxon>
        <taxon>Dikarya</taxon>
        <taxon>Ascomycota</taxon>
        <taxon>Pezizomycotina</taxon>
        <taxon>Sordariomycetes</taxon>
        <taxon>Sordariomycetidae</taxon>
        <taxon>Diaporthales</taxon>
        <taxon>Cryphonectriaceae</taxon>
        <taxon>Cryphonectria-Endothia species complex</taxon>
        <taxon>Cryphonectria</taxon>
    </lineage>
</organism>
<dbReference type="EMBL" id="MU032344">
    <property type="protein sequence ID" value="KAF3769915.1"/>
    <property type="molecule type" value="Genomic_DNA"/>
</dbReference>
<proteinExistence type="predicted"/>
<evidence type="ECO:0000313" key="3">
    <source>
        <dbReference type="Proteomes" id="UP000803844"/>
    </source>
</evidence>
<accession>A0A9P4YBC7</accession>
<dbReference type="Pfam" id="PF13460">
    <property type="entry name" value="NAD_binding_10"/>
    <property type="match status" value="1"/>
</dbReference>
<dbReference type="RefSeq" id="XP_040780876.1">
    <property type="nucleotide sequence ID" value="XM_040922849.1"/>
</dbReference>